<evidence type="ECO:0000313" key="2">
    <source>
        <dbReference type="Proteomes" id="UP001162162"/>
    </source>
</evidence>
<dbReference type="Gene3D" id="3.30.420.10">
    <property type="entry name" value="Ribonuclease H-like superfamily/Ribonuclease H"/>
    <property type="match status" value="1"/>
</dbReference>
<evidence type="ECO:0000313" key="1">
    <source>
        <dbReference type="EMBL" id="KAJ8947343.1"/>
    </source>
</evidence>
<accession>A0AAV8YA64</accession>
<dbReference type="PANTHER" id="PTHR47326">
    <property type="entry name" value="TRANSPOSABLE ELEMENT TC3 TRANSPOSASE-LIKE PROTEIN"/>
    <property type="match status" value="1"/>
</dbReference>
<dbReference type="PANTHER" id="PTHR47326:SF1">
    <property type="entry name" value="HTH PSQ-TYPE DOMAIN-CONTAINING PROTEIN"/>
    <property type="match status" value="1"/>
</dbReference>
<gene>
    <name evidence="1" type="ORF">NQ318_002869</name>
</gene>
<organism evidence="1 2">
    <name type="scientific">Aromia moschata</name>
    <dbReference type="NCBI Taxonomy" id="1265417"/>
    <lineage>
        <taxon>Eukaryota</taxon>
        <taxon>Metazoa</taxon>
        <taxon>Ecdysozoa</taxon>
        <taxon>Arthropoda</taxon>
        <taxon>Hexapoda</taxon>
        <taxon>Insecta</taxon>
        <taxon>Pterygota</taxon>
        <taxon>Neoptera</taxon>
        <taxon>Endopterygota</taxon>
        <taxon>Coleoptera</taxon>
        <taxon>Polyphaga</taxon>
        <taxon>Cucujiformia</taxon>
        <taxon>Chrysomeloidea</taxon>
        <taxon>Cerambycidae</taxon>
        <taxon>Cerambycinae</taxon>
        <taxon>Callichromatini</taxon>
        <taxon>Aromia</taxon>
    </lineage>
</organism>
<dbReference type="Proteomes" id="UP001162162">
    <property type="component" value="Unassembled WGS sequence"/>
</dbReference>
<sequence>MFNRNNSRYWARENPHLFRQGAFQERFDVNMWMGVIGTRIVGPIFFENPLTADQYLQFLNNEIADFLENLSINEYFHICYQQDGAPAHNARRVRDHLNQKFEDRWIVLRTRNNCGTEFKMLFTNCRTSKP</sequence>
<protein>
    <recommendedName>
        <fullName evidence="3">Transposase</fullName>
    </recommendedName>
</protein>
<keyword evidence="2" id="KW-1185">Reference proteome</keyword>
<proteinExistence type="predicted"/>
<dbReference type="GO" id="GO:0003676">
    <property type="term" value="F:nucleic acid binding"/>
    <property type="evidence" value="ECO:0007669"/>
    <property type="project" value="InterPro"/>
</dbReference>
<reference evidence="1" key="1">
    <citation type="journal article" date="2023" name="Insect Mol. Biol.">
        <title>Genome sequencing provides insights into the evolution of gene families encoding plant cell wall-degrading enzymes in longhorned beetles.</title>
        <authorList>
            <person name="Shin N.R."/>
            <person name="Okamura Y."/>
            <person name="Kirsch R."/>
            <person name="Pauchet Y."/>
        </authorList>
    </citation>
    <scope>NUCLEOTIDE SEQUENCE</scope>
    <source>
        <strain evidence="1">AMC_N1</strain>
    </source>
</reference>
<name>A0AAV8YA64_9CUCU</name>
<dbReference type="EMBL" id="JAPWTK010000163">
    <property type="protein sequence ID" value="KAJ8947343.1"/>
    <property type="molecule type" value="Genomic_DNA"/>
</dbReference>
<comment type="caution">
    <text evidence="1">The sequence shown here is derived from an EMBL/GenBank/DDBJ whole genome shotgun (WGS) entry which is preliminary data.</text>
</comment>
<dbReference type="AlphaFoldDB" id="A0AAV8YA64"/>
<evidence type="ECO:0008006" key="3">
    <source>
        <dbReference type="Google" id="ProtNLM"/>
    </source>
</evidence>
<dbReference type="InterPro" id="IPR036397">
    <property type="entry name" value="RNaseH_sf"/>
</dbReference>